<accession>I1H8M3</accession>
<proteinExistence type="predicted"/>
<keyword evidence="4" id="KW-1185">Reference proteome</keyword>
<organism evidence="2">
    <name type="scientific">Brachypodium distachyon</name>
    <name type="common">Purple false brome</name>
    <name type="synonym">Trachynia distachya</name>
    <dbReference type="NCBI Taxonomy" id="15368"/>
    <lineage>
        <taxon>Eukaryota</taxon>
        <taxon>Viridiplantae</taxon>
        <taxon>Streptophyta</taxon>
        <taxon>Embryophyta</taxon>
        <taxon>Tracheophyta</taxon>
        <taxon>Spermatophyta</taxon>
        <taxon>Magnoliopsida</taxon>
        <taxon>Liliopsida</taxon>
        <taxon>Poales</taxon>
        <taxon>Poaceae</taxon>
        <taxon>BOP clade</taxon>
        <taxon>Pooideae</taxon>
        <taxon>Stipodae</taxon>
        <taxon>Brachypodieae</taxon>
        <taxon>Brachypodium</taxon>
    </lineage>
</organism>
<reference evidence="3" key="3">
    <citation type="submission" date="2018-08" db="UniProtKB">
        <authorList>
            <consortium name="EnsemblPlants"/>
        </authorList>
    </citation>
    <scope>IDENTIFICATION</scope>
    <source>
        <strain evidence="3">cv. Bd21</strain>
    </source>
</reference>
<keyword evidence="1" id="KW-0812">Transmembrane</keyword>
<name>I1H8M3_BRADI</name>
<keyword evidence="1" id="KW-0472">Membrane</keyword>
<dbReference type="Proteomes" id="UP000008810">
    <property type="component" value="Chromosome 1"/>
</dbReference>
<evidence type="ECO:0000313" key="2">
    <source>
        <dbReference type="EMBL" id="KQK23143.1"/>
    </source>
</evidence>
<evidence type="ECO:0000313" key="4">
    <source>
        <dbReference type="Proteomes" id="UP000008810"/>
    </source>
</evidence>
<keyword evidence="1" id="KW-1133">Transmembrane helix</keyword>
<dbReference type="Gramene" id="KQK23143">
    <property type="protein sequence ID" value="KQK23143"/>
    <property type="gene ID" value="BRADI_1g71490v3"/>
</dbReference>
<dbReference type="EMBL" id="CM000880">
    <property type="protein sequence ID" value="KQK23143.1"/>
    <property type="molecule type" value="Genomic_DNA"/>
</dbReference>
<evidence type="ECO:0000256" key="1">
    <source>
        <dbReference type="SAM" id="Phobius"/>
    </source>
</evidence>
<reference evidence="2 3" key="1">
    <citation type="journal article" date="2010" name="Nature">
        <title>Genome sequencing and analysis of the model grass Brachypodium distachyon.</title>
        <authorList>
            <consortium name="International Brachypodium Initiative"/>
        </authorList>
    </citation>
    <scope>NUCLEOTIDE SEQUENCE [LARGE SCALE GENOMIC DNA]</scope>
    <source>
        <strain evidence="2 3">Bd21</strain>
    </source>
</reference>
<sequence>MSVCQLRIENVILIILQLFFAGFIVICLDELLLEVRISSGRCLAPQPSAVVCSICSSSDSIVPPVDLELILSALHEASYRHNLPNVTDLPGQQVHTQLSCFTCRICPSFYTTNLCFISQDVLWNFLVNLLGKEGI</sequence>
<gene>
    <name evidence="2" type="ORF">BRADI_1g71490v3</name>
</gene>
<feature type="transmembrane region" description="Helical" evidence="1">
    <location>
        <begin position="12"/>
        <end position="33"/>
    </location>
</feature>
<reference evidence="2" key="2">
    <citation type="submission" date="2017-06" db="EMBL/GenBank/DDBJ databases">
        <title>WGS assembly of Brachypodium distachyon.</title>
        <authorList>
            <consortium name="The International Brachypodium Initiative"/>
            <person name="Lucas S."/>
            <person name="Harmon-Smith M."/>
            <person name="Lail K."/>
            <person name="Tice H."/>
            <person name="Grimwood J."/>
            <person name="Bruce D."/>
            <person name="Barry K."/>
            <person name="Shu S."/>
            <person name="Lindquist E."/>
            <person name="Wang M."/>
            <person name="Pitluck S."/>
            <person name="Vogel J.P."/>
            <person name="Garvin D.F."/>
            <person name="Mockler T.C."/>
            <person name="Schmutz J."/>
            <person name="Rokhsar D."/>
            <person name="Bevan M.W."/>
        </authorList>
    </citation>
    <scope>NUCLEOTIDE SEQUENCE</scope>
    <source>
        <strain evidence="2">Bd21</strain>
    </source>
</reference>
<dbReference type="AlphaFoldDB" id="I1H8M3"/>
<dbReference type="STRING" id="15368.I1H8M3"/>
<dbReference type="HOGENOM" id="CLU_1888625_0_0_1"/>
<dbReference type="eggNOG" id="KOG1373">
    <property type="taxonomic scope" value="Eukaryota"/>
</dbReference>
<dbReference type="EnsemblPlants" id="KQK23143">
    <property type="protein sequence ID" value="KQK23143"/>
    <property type="gene ID" value="BRADI_1g71490v3"/>
</dbReference>
<protein>
    <submittedName>
        <fullName evidence="2 3">Uncharacterized protein</fullName>
    </submittedName>
</protein>
<dbReference type="InParanoid" id="I1H8M3"/>
<evidence type="ECO:0000313" key="3">
    <source>
        <dbReference type="EnsemblPlants" id="KQK23143"/>
    </source>
</evidence>